<feature type="active site" description="Proton acceptor" evidence="1">
    <location>
        <position position="30"/>
    </location>
</feature>
<dbReference type="AlphaFoldDB" id="A0A1S1HAY6"/>
<accession>A0A1S1HAY6</accession>
<dbReference type="PANTHER" id="PTHR40114">
    <property type="entry name" value="SLR0698 PROTEIN"/>
    <property type="match status" value="1"/>
</dbReference>
<reference evidence="3 4" key="1">
    <citation type="submission" date="2016-09" db="EMBL/GenBank/DDBJ databases">
        <title>Metabolic pathway, cell adaptation mechanisms and a novel monoxygenase revealed through proteogenomic-transcription analysis of a Sphingomonas haloaromaticamans strain degrading the fungicide ortho-phenylphenol.</title>
        <authorList>
            <person name="Perruchon C."/>
            <person name="Papadopoulou E.S."/>
            <person name="Rousidou C."/>
            <person name="Vasileiadis S."/>
            <person name="Tanou G."/>
            <person name="Amoutzias G."/>
            <person name="Molassiotis A."/>
            <person name="Karpouzas D.G."/>
        </authorList>
    </citation>
    <scope>NUCLEOTIDE SEQUENCE [LARGE SCALE GENOMIC DNA]</scope>
    <source>
        <strain evidence="3 4">P3</strain>
    </source>
</reference>
<keyword evidence="4" id="KW-1185">Reference proteome</keyword>
<dbReference type="SMART" id="SM01118">
    <property type="entry name" value="CYTH"/>
    <property type="match status" value="1"/>
</dbReference>
<evidence type="ECO:0000256" key="1">
    <source>
        <dbReference type="PIRSR" id="PIRSR016487-1"/>
    </source>
</evidence>
<dbReference type="PANTHER" id="PTHR40114:SF1">
    <property type="entry name" value="SLR0698 PROTEIN"/>
    <property type="match status" value="1"/>
</dbReference>
<gene>
    <name evidence="3" type="ORF">BHE75_01374</name>
</gene>
<dbReference type="PIRSF" id="PIRSF016487">
    <property type="entry name" value="CYTH_UCP016487"/>
    <property type="match status" value="1"/>
</dbReference>
<name>A0A1S1HAY6_9SPHN</name>
<sequence length="166" mass="18368">MGIEIERKFLVIGENWRAEADDGSRIRQAYLANGGGVSIRVRRADDHAWITVKGERDGIARPEFEYEIPCADADEMLTSLCAGPILEKVRYRVMRGALVWEIDVFEGVASGLVIAEVELASIDQSLDRPEWIGDEVTHDRRYRNAAIARDGPPCEAVGPARSQAAS</sequence>
<dbReference type="InterPro" id="IPR012042">
    <property type="entry name" value="NeuTTM/CthTTM-like"/>
</dbReference>
<dbReference type="EMBL" id="MIPT01000001">
    <property type="protein sequence ID" value="OHT19389.1"/>
    <property type="molecule type" value="Genomic_DNA"/>
</dbReference>
<evidence type="ECO:0000259" key="2">
    <source>
        <dbReference type="PROSITE" id="PS51707"/>
    </source>
</evidence>
<dbReference type="InterPro" id="IPR023577">
    <property type="entry name" value="CYTH_domain"/>
</dbReference>
<dbReference type="PROSITE" id="PS51707">
    <property type="entry name" value="CYTH"/>
    <property type="match status" value="1"/>
</dbReference>
<comment type="caution">
    <text evidence="3">The sequence shown here is derived from an EMBL/GenBank/DDBJ whole genome shotgun (WGS) entry which is preliminary data.</text>
</comment>
<dbReference type="Gene3D" id="2.40.320.10">
    <property type="entry name" value="Hypothetical Protein Pfu-838710-001"/>
    <property type="match status" value="1"/>
</dbReference>
<protein>
    <submittedName>
        <fullName evidence="3">CYTH domain protein</fullName>
    </submittedName>
</protein>
<dbReference type="Pfam" id="PF01928">
    <property type="entry name" value="CYTH"/>
    <property type="match status" value="1"/>
</dbReference>
<dbReference type="CDD" id="cd07891">
    <property type="entry name" value="CYTH-like_CthTTM-like_1"/>
    <property type="match status" value="1"/>
</dbReference>
<evidence type="ECO:0000313" key="4">
    <source>
        <dbReference type="Proteomes" id="UP000179467"/>
    </source>
</evidence>
<proteinExistence type="predicted"/>
<dbReference type="RefSeq" id="WP_070933310.1">
    <property type="nucleotide sequence ID" value="NZ_MIPT01000001.1"/>
</dbReference>
<dbReference type="InterPro" id="IPR033469">
    <property type="entry name" value="CYTH-like_dom_sf"/>
</dbReference>
<dbReference type="SUPFAM" id="SSF55154">
    <property type="entry name" value="CYTH-like phosphatases"/>
    <property type="match status" value="1"/>
</dbReference>
<feature type="domain" description="CYTH" evidence="2">
    <location>
        <begin position="2"/>
        <end position="148"/>
    </location>
</feature>
<evidence type="ECO:0000313" key="3">
    <source>
        <dbReference type="EMBL" id="OHT19389.1"/>
    </source>
</evidence>
<organism evidence="3 4">
    <name type="scientific">Edaphosphingomonas haloaromaticamans</name>
    <dbReference type="NCBI Taxonomy" id="653954"/>
    <lineage>
        <taxon>Bacteria</taxon>
        <taxon>Pseudomonadati</taxon>
        <taxon>Pseudomonadota</taxon>
        <taxon>Alphaproteobacteria</taxon>
        <taxon>Sphingomonadales</taxon>
        <taxon>Rhizorhabdaceae</taxon>
        <taxon>Edaphosphingomonas</taxon>
    </lineage>
</organism>
<dbReference type="Proteomes" id="UP000179467">
    <property type="component" value="Unassembled WGS sequence"/>
</dbReference>
<dbReference type="OrthoDB" id="9805588at2"/>